<evidence type="ECO:0000256" key="6">
    <source>
        <dbReference type="ARBA" id="ARBA00023136"/>
    </source>
</evidence>
<evidence type="ECO:0000256" key="2">
    <source>
        <dbReference type="ARBA" id="ARBA00022502"/>
    </source>
</evidence>
<evidence type="ECO:0000256" key="5">
    <source>
        <dbReference type="ARBA" id="ARBA00022989"/>
    </source>
</evidence>
<evidence type="ECO:0000256" key="7">
    <source>
        <dbReference type="RuleBase" id="RU365066"/>
    </source>
</evidence>
<dbReference type="OrthoDB" id="419770at2759"/>
<keyword evidence="6 7" id="KW-0472">Membrane</keyword>
<comment type="subcellular location">
    <subcellularLocation>
        <location evidence="1">Endomembrane system</location>
        <topology evidence="1">Multi-pass membrane protein</topology>
    </subcellularLocation>
    <subcellularLocation>
        <location evidence="7">Endoplasmic reticulum membrane</location>
        <topology evidence="7">Multi-pass membrane protein</topology>
    </subcellularLocation>
</comment>
<dbReference type="FunCoup" id="G8Y1A9">
    <property type="interactions" value="289"/>
</dbReference>
<feature type="transmembrane region" description="Helical" evidence="7">
    <location>
        <begin position="252"/>
        <end position="276"/>
    </location>
</feature>
<dbReference type="eggNOG" id="KOG2970">
    <property type="taxonomic scope" value="Eukaryota"/>
</dbReference>
<accession>G8Y1A9</accession>
<feature type="transmembrane region" description="Helical" evidence="7">
    <location>
        <begin position="123"/>
        <end position="144"/>
    </location>
</feature>
<dbReference type="GO" id="GO:0006506">
    <property type="term" value="P:GPI anchor biosynthetic process"/>
    <property type="evidence" value="ECO:0007669"/>
    <property type="project" value="UniProtKB-KW"/>
</dbReference>
<dbReference type="PANTHER" id="PTHR13148">
    <property type="entry name" value="PER1-RELATED"/>
    <property type="match status" value="1"/>
</dbReference>
<reference evidence="8 9" key="1">
    <citation type="journal article" date="2012" name="G3 (Bethesda)">
        <title>Pichia sorbitophila, an interspecies yeast hybrid reveals early steps of genome resolution following polyploidization.</title>
        <authorList>
            <person name="Leh Louis V."/>
            <person name="Despons L."/>
            <person name="Friedrich A."/>
            <person name="Martin T."/>
            <person name="Durrens P."/>
            <person name="Casaregola S."/>
            <person name="Neuveglise C."/>
            <person name="Fairhead C."/>
            <person name="Marck C."/>
            <person name="Cruz J.A."/>
            <person name="Straub M.L."/>
            <person name="Kugler V."/>
            <person name="Sacerdot C."/>
            <person name="Uzunov Z."/>
            <person name="Thierry A."/>
            <person name="Weiss S."/>
            <person name="Bleykasten C."/>
            <person name="De Montigny J."/>
            <person name="Jacques N."/>
            <person name="Jung P."/>
            <person name="Lemaire M."/>
            <person name="Mallet S."/>
            <person name="Morel G."/>
            <person name="Richard G.F."/>
            <person name="Sarkar A."/>
            <person name="Savel G."/>
            <person name="Schacherer J."/>
            <person name="Seret M.L."/>
            <person name="Talla E."/>
            <person name="Samson G."/>
            <person name="Jubin C."/>
            <person name="Poulain J."/>
            <person name="Vacherie B."/>
            <person name="Barbe V."/>
            <person name="Pelletier E."/>
            <person name="Sherman D.J."/>
            <person name="Westhof E."/>
            <person name="Weissenbach J."/>
            <person name="Baret P.V."/>
            <person name="Wincker P."/>
            <person name="Gaillardin C."/>
            <person name="Dujon B."/>
            <person name="Souciet J.L."/>
        </authorList>
    </citation>
    <scope>NUCLEOTIDE SEQUENCE [LARGE SCALE GENOMIC DNA]</scope>
    <source>
        <strain evidence="9">ATCC MYA-4447 / BCRC 22081 / CBS 7064 / NBRC 10061 / NRRL Y-12695</strain>
    </source>
</reference>
<evidence type="ECO:0000256" key="1">
    <source>
        <dbReference type="ARBA" id="ARBA00004127"/>
    </source>
</evidence>
<dbReference type="HOGENOM" id="CLU_032917_1_1_1"/>
<keyword evidence="9" id="KW-1185">Reference proteome</keyword>
<feature type="transmembrane region" description="Helical" evidence="7">
    <location>
        <begin position="156"/>
        <end position="179"/>
    </location>
</feature>
<dbReference type="EMBL" id="FO082046">
    <property type="protein sequence ID" value="CCE86612.1"/>
    <property type="molecule type" value="Genomic_DNA"/>
</dbReference>
<comment type="function">
    <text evidence="7">Involved in the lipid remodeling steps of GPI-anchor maturation.</text>
</comment>
<evidence type="ECO:0000256" key="4">
    <source>
        <dbReference type="ARBA" id="ARBA00022729"/>
    </source>
</evidence>
<keyword evidence="5 7" id="KW-1133">Transmembrane helix</keyword>
<protein>
    <recommendedName>
        <fullName evidence="7">Post-GPI attachment to proteins factor 3</fullName>
    </recommendedName>
</protein>
<dbReference type="PANTHER" id="PTHR13148:SF0">
    <property type="entry name" value="POST-GPI ATTACHMENT TO PROTEINS FACTOR 3"/>
    <property type="match status" value="1"/>
</dbReference>
<organism evidence="8 9">
    <name type="scientific">Pichia sorbitophila (strain ATCC MYA-4447 / BCRC 22081 / CBS 7064 / NBRC 10061 / NRRL Y-12695)</name>
    <name type="common">Hybrid yeast</name>
    <dbReference type="NCBI Taxonomy" id="559304"/>
    <lineage>
        <taxon>Eukaryota</taxon>
        <taxon>Fungi</taxon>
        <taxon>Dikarya</taxon>
        <taxon>Ascomycota</taxon>
        <taxon>Saccharomycotina</taxon>
        <taxon>Pichiomycetes</taxon>
        <taxon>Debaryomycetaceae</taxon>
        <taxon>Millerozyma</taxon>
    </lineage>
</organism>
<gene>
    <name evidence="8" type="primary">Piso0_005112</name>
    <name evidence="8" type="ORF">GNLVRS01_PISO0N08065g</name>
</gene>
<dbReference type="Pfam" id="PF04080">
    <property type="entry name" value="Per1"/>
    <property type="match status" value="1"/>
</dbReference>
<dbReference type="InParanoid" id="G8Y1A9"/>
<proteinExistence type="inferred from homology"/>
<dbReference type="STRING" id="559304.G8Y1A9"/>
<keyword evidence="4 7" id="KW-0732">Signal</keyword>
<keyword evidence="7" id="KW-0256">Endoplasmic reticulum</keyword>
<name>G8Y1A9_PICSO</name>
<feature type="transmembrane region" description="Helical" evidence="7">
    <location>
        <begin position="315"/>
        <end position="335"/>
    </location>
</feature>
<feature type="transmembrane region" description="Helical" evidence="7">
    <location>
        <begin position="222"/>
        <end position="240"/>
    </location>
</feature>
<evidence type="ECO:0000313" key="8">
    <source>
        <dbReference type="EMBL" id="CCE86612.1"/>
    </source>
</evidence>
<dbReference type="GO" id="GO:0016788">
    <property type="term" value="F:hydrolase activity, acting on ester bonds"/>
    <property type="evidence" value="ECO:0007669"/>
    <property type="project" value="TreeGrafter"/>
</dbReference>
<evidence type="ECO:0000313" key="9">
    <source>
        <dbReference type="Proteomes" id="UP000005222"/>
    </source>
</evidence>
<dbReference type="Proteomes" id="UP000005222">
    <property type="component" value="Chromosome N"/>
</dbReference>
<comment type="similarity">
    <text evidence="7">Belongs to the PGAP3 family.</text>
</comment>
<feature type="chain" id="PRO_5016477156" description="Post-GPI attachment to proteins factor 3" evidence="7">
    <location>
        <begin position="24"/>
        <end position="386"/>
    </location>
</feature>
<feature type="transmembrane region" description="Helical" evidence="7">
    <location>
        <begin position="191"/>
        <end position="210"/>
    </location>
</feature>
<keyword evidence="2 7" id="KW-0337">GPI-anchor biosynthesis</keyword>
<comment type="caution">
    <text evidence="7">Lacks conserved residue(s) required for the propagation of feature annotation.</text>
</comment>
<evidence type="ECO:0000256" key="3">
    <source>
        <dbReference type="ARBA" id="ARBA00022692"/>
    </source>
</evidence>
<dbReference type="InterPro" id="IPR007217">
    <property type="entry name" value="Per1-like"/>
</dbReference>
<dbReference type="OMA" id="WDISENI"/>
<dbReference type="GO" id="GO:0005789">
    <property type="term" value="C:endoplasmic reticulum membrane"/>
    <property type="evidence" value="ECO:0007669"/>
    <property type="project" value="UniProtKB-SubCell"/>
</dbReference>
<sequence>MFTARKLSGALLLCFFLIQLCLSSPGDDLDEFEDCTNLCEYLTCYEETEQNSNDFDREEAFEKGPFQRPPLPLHLRALLWTCEQNCDYQCQQIVTKERIENGEEVLQFHGKWPFRRIFGVQEVASTVFSLGNLLMHLLGLRKILEIKRNATFEMKLPLLVLSFNSTITILAWIFSTIFHIRDFLVTESLDYFFAGLTVLSGFHYISFRYFRLFLPAKRRLFWLLNITCATAYIAHLYRMITDWSYTYNMQVNILFGILQYGLWTLQCYELYSFYYFKSAEKSHSNLAKDVQNHLKYLDQTKMLLPRFFTKSSKVYSLYPLLLSVIVVFGMMLEIFDFPPIFFDLVDAHSLWHLTTIVATHYGWYNWMLWDISENITQEHRDKVKDD</sequence>
<feature type="signal peptide" evidence="7">
    <location>
        <begin position="1"/>
        <end position="23"/>
    </location>
</feature>
<keyword evidence="3 7" id="KW-0812">Transmembrane</keyword>
<dbReference type="AlphaFoldDB" id="G8Y1A9"/>